<feature type="transmembrane region" description="Helical" evidence="8">
    <location>
        <begin position="311"/>
        <end position="331"/>
    </location>
</feature>
<evidence type="ECO:0000256" key="2">
    <source>
        <dbReference type="ARBA" id="ARBA00022448"/>
    </source>
</evidence>
<dbReference type="Pfam" id="PF04143">
    <property type="entry name" value="Sulf_transp"/>
    <property type="match status" value="1"/>
</dbReference>
<evidence type="ECO:0000256" key="3">
    <source>
        <dbReference type="ARBA" id="ARBA00022475"/>
    </source>
</evidence>
<keyword evidence="3" id="KW-1003">Cell membrane</keyword>
<evidence type="ECO:0000256" key="1">
    <source>
        <dbReference type="ARBA" id="ARBA00004429"/>
    </source>
</evidence>
<sequence>MASLALSAASGAIFGSALTASGVYSPSVIVSQMGLSNFHMLKSFLAASACSALIVVGANRSGYARLAPRTDSSYGWFMRYDANVVGGLLQGIGMTLTGACPGTVLVQMALGIQSAWRVAVGGVLGGIVFAKIGDALNQQRQQTTPAAATDKGTASHTVQEKTGFSTTSVVFIYEALCVLMIIAANHLAPPAQNHWLNPILGGFLIGVAQATSVLFTRKTLGVSTAYLDIGRYFWSILEGKAGPGLSNVIFAGGIMAGSKIISQYVPISADSGPGTSPAAALAGGFAMIFGARLAGGCTSGHGISGMATMSFSSFITVASMFGGGIAAAFLIR</sequence>
<name>A0A0D2B3D7_9EURO</name>
<dbReference type="PANTHER" id="PTHR30574:SF1">
    <property type="entry name" value="SULPHUR TRANSPORT DOMAIN-CONTAINING PROTEIN"/>
    <property type="match status" value="1"/>
</dbReference>
<keyword evidence="4" id="KW-0997">Cell inner membrane</keyword>
<dbReference type="GeneID" id="27354441"/>
<comment type="subcellular location">
    <subcellularLocation>
        <location evidence="1">Cell inner membrane</location>
        <topology evidence="1">Multi-pass membrane protein</topology>
    </subcellularLocation>
</comment>
<dbReference type="RefSeq" id="XP_016266937.1">
    <property type="nucleotide sequence ID" value="XM_016403040.1"/>
</dbReference>
<dbReference type="PANTHER" id="PTHR30574">
    <property type="entry name" value="INNER MEMBRANE PROTEIN YEDE"/>
    <property type="match status" value="1"/>
</dbReference>
<feature type="transmembrane region" description="Helical" evidence="8">
    <location>
        <begin position="169"/>
        <end position="188"/>
    </location>
</feature>
<dbReference type="OrthoDB" id="10254418at2759"/>
<evidence type="ECO:0000313" key="10">
    <source>
        <dbReference type="Proteomes" id="UP000053342"/>
    </source>
</evidence>
<dbReference type="Proteomes" id="UP000053342">
    <property type="component" value="Unassembled WGS sequence"/>
</dbReference>
<keyword evidence="2" id="KW-0813">Transport</keyword>
<protein>
    <submittedName>
        <fullName evidence="9">Uncharacterized protein</fullName>
    </submittedName>
</protein>
<reference evidence="9 10" key="1">
    <citation type="submission" date="2015-01" db="EMBL/GenBank/DDBJ databases">
        <title>The Genome Sequence of Exophiala oligosperma CBS72588.</title>
        <authorList>
            <consortium name="The Broad Institute Genomics Platform"/>
            <person name="Cuomo C."/>
            <person name="de Hoog S."/>
            <person name="Gorbushina A."/>
            <person name="Stielow B."/>
            <person name="Teixiera M."/>
            <person name="Abouelleil A."/>
            <person name="Chapman S.B."/>
            <person name="Priest M."/>
            <person name="Young S.K."/>
            <person name="Wortman J."/>
            <person name="Nusbaum C."/>
            <person name="Birren B."/>
        </authorList>
    </citation>
    <scope>NUCLEOTIDE SEQUENCE [LARGE SCALE GENOMIC DNA]</scope>
    <source>
        <strain evidence="9 10">CBS 72588</strain>
    </source>
</reference>
<evidence type="ECO:0000256" key="6">
    <source>
        <dbReference type="ARBA" id="ARBA00022989"/>
    </source>
</evidence>
<evidence type="ECO:0000256" key="5">
    <source>
        <dbReference type="ARBA" id="ARBA00022692"/>
    </source>
</evidence>
<dbReference type="EMBL" id="KN847333">
    <property type="protein sequence ID" value="KIW46721.1"/>
    <property type="molecule type" value="Genomic_DNA"/>
</dbReference>
<proteinExistence type="predicted"/>
<feature type="transmembrane region" description="Helical" evidence="8">
    <location>
        <begin position="43"/>
        <end position="63"/>
    </location>
</feature>
<dbReference type="GO" id="GO:0005886">
    <property type="term" value="C:plasma membrane"/>
    <property type="evidence" value="ECO:0007669"/>
    <property type="project" value="UniProtKB-SubCell"/>
</dbReference>
<keyword evidence="6 8" id="KW-1133">Transmembrane helix</keyword>
<dbReference type="InterPro" id="IPR007272">
    <property type="entry name" value="Sulf_transp_TsuA/YedE"/>
</dbReference>
<feature type="transmembrane region" description="Helical" evidence="8">
    <location>
        <begin position="194"/>
        <end position="215"/>
    </location>
</feature>
<feature type="transmembrane region" description="Helical" evidence="8">
    <location>
        <begin position="114"/>
        <end position="132"/>
    </location>
</feature>
<evidence type="ECO:0000256" key="8">
    <source>
        <dbReference type="SAM" id="Phobius"/>
    </source>
</evidence>
<evidence type="ECO:0000256" key="7">
    <source>
        <dbReference type="ARBA" id="ARBA00023136"/>
    </source>
</evidence>
<keyword evidence="10" id="KW-1185">Reference proteome</keyword>
<feature type="transmembrane region" description="Helical" evidence="8">
    <location>
        <begin position="84"/>
        <end position="108"/>
    </location>
</feature>
<organism evidence="9 10">
    <name type="scientific">Exophiala oligosperma</name>
    <dbReference type="NCBI Taxonomy" id="215243"/>
    <lineage>
        <taxon>Eukaryota</taxon>
        <taxon>Fungi</taxon>
        <taxon>Dikarya</taxon>
        <taxon>Ascomycota</taxon>
        <taxon>Pezizomycotina</taxon>
        <taxon>Eurotiomycetes</taxon>
        <taxon>Chaetothyriomycetidae</taxon>
        <taxon>Chaetothyriales</taxon>
        <taxon>Herpotrichiellaceae</taxon>
        <taxon>Exophiala</taxon>
    </lineage>
</organism>
<keyword evidence="5 8" id="KW-0812">Transmembrane</keyword>
<accession>A0A0D2B3D7</accession>
<dbReference type="HOGENOM" id="CLU_053006_0_0_1"/>
<evidence type="ECO:0000313" key="9">
    <source>
        <dbReference type="EMBL" id="KIW46721.1"/>
    </source>
</evidence>
<dbReference type="STRING" id="215243.A0A0D2B3D7"/>
<evidence type="ECO:0000256" key="4">
    <source>
        <dbReference type="ARBA" id="ARBA00022519"/>
    </source>
</evidence>
<dbReference type="VEuPathDB" id="FungiDB:PV06_02367"/>
<dbReference type="AlphaFoldDB" id="A0A0D2B3D7"/>
<gene>
    <name evidence="9" type="ORF">PV06_02367</name>
</gene>
<keyword evidence="7 8" id="KW-0472">Membrane</keyword>